<dbReference type="GO" id="GO:0005783">
    <property type="term" value="C:endoplasmic reticulum"/>
    <property type="evidence" value="ECO:0007669"/>
    <property type="project" value="TreeGrafter"/>
</dbReference>
<evidence type="ECO:0000313" key="7">
    <source>
        <dbReference type="WBParaSite" id="scf7180000422189.g8510"/>
    </source>
</evidence>
<keyword evidence="2" id="KW-0443">Lipid metabolism</keyword>
<dbReference type="InterPro" id="IPR042099">
    <property type="entry name" value="ANL_N_sf"/>
</dbReference>
<evidence type="ECO:0000313" key="6">
    <source>
        <dbReference type="Proteomes" id="UP000887560"/>
    </source>
</evidence>
<feature type="domain" description="AMP-dependent synthetase/ligase" evidence="5">
    <location>
        <begin position="43"/>
        <end position="116"/>
    </location>
</feature>
<dbReference type="Proteomes" id="UP000887560">
    <property type="component" value="Unplaced"/>
</dbReference>
<dbReference type="AlphaFoldDB" id="A0A915P034"/>
<keyword evidence="1" id="KW-0436">Ligase</keyword>
<dbReference type="Gene3D" id="3.40.50.12780">
    <property type="entry name" value="N-terminal domain of ligase-like"/>
    <property type="match status" value="2"/>
</dbReference>
<dbReference type="InterPro" id="IPR000873">
    <property type="entry name" value="AMP-dep_synth/lig_dom"/>
</dbReference>
<evidence type="ECO:0000256" key="4">
    <source>
        <dbReference type="SAM" id="MobiDB-lite"/>
    </source>
</evidence>
<dbReference type="WBParaSite" id="scf7180000422189.g8510">
    <property type="protein sequence ID" value="scf7180000422189.g8510"/>
    <property type="gene ID" value="scf7180000422189.g8510"/>
</dbReference>
<dbReference type="SUPFAM" id="SSF56801">
    <property type="entry name" value="Acetyl-CoA synthetase-like"/>
    <property type="match status" value="1"/>
</dbReference>
<keyword evidence="6" id="KW-1185">Reference proteome</keyword>
<sequence>MDRQHQAIELPNSPGTFKSGLLKDKPEELAPEGPCLGIRTKEGPYKFISYQQVANLSKDVGTKLISLLGLKPGQQTFVAIYAQNCPEWTILTLALIRHSMIVVPLYDTLGENAASYTSGTTGTPKGVILSHRNVVANISALAVVLE</sequence>
<dbReference type="GO" id="GO:0016020">
    <property type="term" value="C:membrane"/>
    <property type="evidence" value="ECO:0007669"/>
    <property type="project" value="TreeGrafter"/>
</dbReference>
<organism evidence="6 7">
    <name type="scientific">Meloidogyne floridensis</name>
    <dbReference type="NCBI Taxonomy" id="298350"/>
    <lineage>
        <taxon>Eukaryota</taxon>
        <taxon>Metazoa</taxon>
        <taxon>Ecdysozoa</taxon>
        <taxon>Nematoda</taxon>
        <taxon>Chromadorea</taxon>
        <taxon>Rhabditida</taxon>
        <taxon>Tylenchina</taxon>
        <taxon>Tylenchomorpha</taxon>
        <taxon>Tylenchoidea</taxon>
        <taxon>Meloidogynidae</taxon>
        <taxon>Meloidogyninae</taxon>
        <taxon>Meloidogyne</taxon>
    </lineage>
</organism>
<dbReference type="GO" id="GO:0004467">
    <property type="term" value="F:long-chain fatty acid-CoA ligase activity"/>
    <property type="evidence" value="ECO:0007669"/>
    <property type="project" value="UniProtKB-EC"/>
</dbReference>
<evidence type="ECO:0000256" key="3">
    <source>
        <dbReference type="ARBA" id="ARBA00026121"/>
    </source>
</evidence>
<reference evidence="7" key="1">
    <citation type="submission" date="2022-11" db="UniProtKB">
        <authorList>
            <consortium name="WormBaseParasite"/>
        </authorList>
    </citation>
    <scope>IDENTIFICATION</scope>
</reference>
<proteinExistence type="predicted"/>
<name>A0A915P034_9BILA</name>
<dbReference type="PANTHER" id="PTHR43272">
    <property type="entry name" value="LONG-CHAIN-FATTY-ACID--COA LIGASE"/>
    <property type="match status" value="1"/>
</dbReference>
<dbReference type="PANTHER" id="PTHR43272:SF107">
    <property type="entry name" value="LONG-CHAIN-FATTY-ACID--COA LIGASE 5"/>
    <property type="match status" value="1"/>
</dbReference>
<evidence type="ECO:0000256" key="2">
    <source>
        <dbReference type="ARBA" id="ARBA00022832"/>
    </source>
</evidence>
<accession>A0A915P034</accession>
<evidence type="ECO:0000259" key="5">
    <source>
        <dbReference type="Pfam" id="PF00501"/>
    </source>
</evidence>
<keyword evidence="2" id="KW-0276">Fatty acid metabolism</keyword>
<dbReference type="EC" id="6.2.1.3" evidence="3"/>
<dbReference type="Pfam" id="PF00501">
    <property type="entry name" value="AMP-binding"/>
    <property type="match status" value="1"/>
</dbReference>
<evidence type="ECO:0000256" key="1">
    <source>
        <dbReference type="ARBA" id="ARBA00022598"/>
    </source>
</evidence>
<feature type="region of interest" description="Disordered" evidence="4">
    <location>
        <begin position="1"/>
        <end position="22"/>
    </location>
</feature>
<protein>
    <recommendedName>
        <fullName evidence="3">long-chain-fatty-acid--CoA ligase</fullName>
        <ecNumber evidence="3">6.2.1.3</ecNumber>
    </recommendedName>
</protein>